<name>A0AAP0KFI9_9MAGN</name>
<reference evidence="2 3" key="1">
    <citation type="submission" date="2024-01" db="EMBL/GenBank/DDBJ databases">
        <title>Genome assemblies of Stephania.</title>
        <authorList>
            <person name="Yang L."/>
        </authorList>
    </citation>
    <scope>NUCLEOTIDE SEQUENCE [LARGE SCALE GENOMIC DNA]</scope>
    <source>
        <strain evidence="2">YNDBR</strain>
        <tissue evidence="2">Leaf</tissue>
    </source>
</reference>
<keyword evidence="3" id="KW-1185">Reference proteome</keyword>
<evidence type="ECO:0000256" key="1">
    <source>
        <dbReference type="SAM" id="Phobius"/>
    </source>
</evidence>
<gene>
    <name evidence="2" type="ORF">Syun_009092</name>
</gene>
<feature type="transmembrane region" description="Helical" evidence="1">
    <location>
        <begin position="45"/>
        <end position="67"/>
    </location>
</feature>
<keyword evidence="1" id="KW-0472">Membrane</keyword>
<protein>
    <submittedName>
        <fullName evidence="2">Uncharacterized protein</fullName>
    </submittedName>
</protein>
<sequence>MAITERWKALELGSCWDPGSWLVGMRSYLEAASQQRNKTRYIEPFPNIVMIGYHSLMIFITSAFPLYEVGVDLYISVKGRERSQGTERCLGGVYYKGVLAEGATVHPSPSSSALGPEPTQSECDVVWYKSLRSSGLTKYGQMKLFRHNYKSIQHLKSLPTVLGVHQNASSYVHRVAIHTYLK</sequence>
<keyword evidence="1" id="KW-0812">Transmembrane</keyword>
<dbReference type="EMBL" id="JBBNAF010000004">
    <property type="protein sequence ID" value="KAK9150783.1"/>
    <property type="molecule type" value="Genomic_DNA"/>
</dbReference>
<organism evidence="2 3">
    <name type="scientific">Stephania yunnanensis</name>
    <dbReference type="NCBI Taxonomy" id="152371"/>
    <lineage>
        <taxon>Eukaryota</taxon>
        <taxon>Viridiplantae</taxon>
        <taxon>Streptophyta</taxon>
        <taxon>Embryophyta</taxon>
        <taxon>Tracheophyta</taxon>
        <taxon>Spermatophyta</taxon>
        <taxon>Magnoliopsida</taxon>
        <taxon>Ranunculales</taxon>
        <taxon>Menispermaceae</taxon>
        <taxon>Menispermoideae</taxon>
        <taxon>Cissampelideae</taxon>
        <taxon>Stephania</taxon>
    </lineage>
</organism>
<dbReference type="AlphaFoldDB" id="A0AAP0KFI9"/>
<evidence type="ECO:0000313" key="2">
    <source>
        <dbReference type="EMBL" id="KAK9150783.1"/>
    </source>
</evidence>
<proteinExistence type="predicted"/>
<keyword evidence="1" id="KW-1133">Transmembrane helix</keyword>
<comment type="caution">
    <text evidence="2">The sequence shown here is derived from an EMBL/GenBank/DDBJ whole genome shotgun (WGS) entry which is preliminary data.</text>
</comment>
<accession>A0AAP0KFI9</accession>
<dbReference type="Proteomes" id="UP001420932">
    <property type="component" value="Unassembled WGS sequence"/>
</dbReference>
<evidence type="ECO:0000313" key="3">
    <source>
        <dbReference type="Proteomes" id="UP001420932"/>
    </source>
</evidence>